<dbReference type="InterPro" id="IPR021030">
    <property type="entry name" value="DUF3731"/>
</dbReference>
<keyword evidence="2" id="KW-0067">ATP-binding</keyword>
<dbReference type="Pfam" id="PF00012">
    <property type="entry name" value="HSP70"/>
    <property type="match status" value="1"/>
</dbReference>
<dbReference type="SUPFAM" id="SSF53067">
    <property type="entry name" value="Actin-like ATPase domain"/>
    <property type="match status" value="2"/>
</dbReference>
<feature type="compositionally biased region" description="Low complexity" evidence="3">
    <location>
        <begin position="1"/>
        <end position="11"/>
    </location>
</feature>
<dbReference type="CDD" id="cd10170">
    <property type="entry name" value="ASKHA_NBD_HSP70"/>
    <property type="match status" value="1"/>
</dbReference>
<dbReference type="Pfam" id="PF12531">
    <property type="entry name" value="DUF3731"/>
    <property type="match status" value="1"/>
</dbReference>
<dbReference type="KEGG" id="acom:CEW83_07230"/>
<dbReference type="GO" id="GO:0005524">
    <property type="term" value="F:ATP binding"/>
    <property type="evidence" value="ECO:0007669"/>
    <property type="project" value="UniProtKB-KW"/>
</dbReference>
<reference evidence="4 5" key="1">
    <citation type="submission" date="2017-06" db="EMBL/GenBank/DDBJ databases">
        <title>Azoarcus.</title>
        <authorList>
            <person name="Woo J.-H."/>
            <person name="Kim H.-S."/>
        </authorList>
    </citation>
    <scope>NUCLEOTIDE SEQUENCE [LARGE SCALE GENOMIC DNA]</scope>
    <source>
        <strain evidence="4 5">TSPY31</strain>
    </source>
</reference>
<proteinExistence type="predicted"/>
<dbReference type="AlphaFoldDB" id="A0A2U8GN14"/>
<dbReference type="EMBL" id="CP022187">
    <property type="protein sequence ID" value="AWI75039.1"/>
    <property type="molecule type" value="Genomic_DNA"/>
</dbReference>
<name>A0A2U8GN14_9RHOO</name>
<dbReference type="Gene3D" id="3.30.420.40">
    <property type="match status" value="2"/>
</dbReference>
<keyword evidence="1" id="KW-0547">Nucleotide-binding</keyword>
<dbReference type="Proteomes" id="UP000244930">
    <property type="component" value="Chromosome"/>
</dbReference>
<keyword evidence="5" id="KW-1185">Reference proteome</keyword>
<evidence type="ECO:0000313" key="5">
    <source>
        <dbReference type="Proteomes" id="UP000244930"/>
    </source>
</evidence>
<dbReference type="InterPro" id="IPR043129">
    <property type="entry name" value="ATPase_NBD"/>
</dbReference>
<protein>
    <submittedName>
        <fullName evidence="4">Molecular chaperone DnaK</fullName>
    </submittedName>
</protein>
<gene>
    <name evidence="4" type="ORF">CEW83_07230</name>
</gene>
<sequence>MAISAGRSSSRCVRRRPPEVSKRSSDVGAGRSMRYRVGIDLGTSNTVVAYAAPGSDEIQLLSITQLVAPGAVAGRPMLPSLRYHPAKGGLAAGDTALPWAAPDLAGVEQAVVGALARDLGAQVPGRVVSSAKSWLSHGAVDRLAPILPWGAGDDVAKVSPLAASASYLAHVRAAWLQHFPQAPLEAQEIVLTVPASFDEGARALTVEAARLAGLHTLRLLEEPQAACYDWLFRKRASLAAELQHTRLLLVCDVGGGTTDLTLIQVESGADMPQLTRIGVGDHLMLGGDNMDLALAHLLEPWLSAAGQRLTAARFSQLVQQCRNAKEQLLADGAPAQVTVTLLGAGARLIGGARSAELTRDEVERLVADGFFPLVGADEQPRRRRAGIVEFGLPYPADAAITRHLAAFLGRHASASRAALGESAPAAEALPVPDTVLLNGGVFRSPRLASRIVEMLAQWRGTSPQVLANDAEVAVARGAVAYSLVRDGLAPAIGGGSARSYFLVLDDRQGADAGGARGICVLPRGTEEDREIHLSEHRFALRLGQPVRFHLVASSAGLAHQPGDVVSLSGEDFVRLPPIATVVGKSGEGSGRGDVTVELISTITEVGSLQMHCVSTDEPDRRWLLEFQLRGADTEADTAADPQAGLPPRFAEAVACIDRVFGSAPSGGGSGGASSAGAVTPVRQLRGELEMLLGKRETWDMALARALFDALWARAKRRRRSAQHERVWLNLAGFCLRPGYGAPLDDWRIEQLWPLFEQGLQYVNERQNWSEWWTLWRRAAAGLAEPAQLVLLEVLANQLEALVSASRRNQNQNPAFAAYDDMVRLAASLERVPLEHKVEVGRWLLERLAQPAEKAQGWWALGRVGARAPLYASPHTAVPAEVAAEWLGAVLALDWKKVEPAAFAAAQLARFTCDRARDLSLTVREEVGRRLVQINAPESWIQQVRELVALDEADRRRAFGESLPAGLTLIER</sequence>
<accession>A0A2U8GN14</accession>
<dbReference type="GO" id="GO:0140662">
    <property type="term" value="F:ATP-dependent protein folding chaperone"/>
    <property type="evidence" value="ECO:0007669"/>
    <property type="project" value="InterPro"/>
</dbReference>
<evidence type="ECO:0000256" key="3">
    <source>
        <dbReference type="SAM" id="MobiDB-lite"/>
    </source>
</evidence>
<feature type="region of interest" description="Disordered" evidence="3">
    <location>
        <begin position="1"/>
        <end position="27"/>
    </location>
</feature>
<evidence type="ECO:0000313" key="4">
    <source>
        <dbReference type="EMBL" id="AWI75039.1"/>
    </source>
</evidence>
<dbReference type="InterPro" id="IPR013126">
    <property type="entry name" value="Hsp_70_fam"/>
</dbReference>
<feature type="compositionally biased region" description="Basic and acidic residues" evidence="3">
    <location>
        <begin position="16"/>
        <end position="25"/>
    </location>
</feature>
<dbReference type="PANTHER" id="PTHR42749">
    <property type="entry name" value="CELL SHAPE-DETERMINING PROTEIN MREB"/>
    <property type="match status" value="1"/>
</dbReference>
<evidence type="ECO:0000256" key="2">
    <source>
        <dbReference type="ARBA" id="ARBA00022840"/>
    </source>
</evidence>
<dbReference type="PRINTS" id="PR00301">
    <property type="entry name" value="HEATSHOCK70"/>
</dbReference>
<organism evidence="4 5">
    <name type="scientific">Parazoarcus communis</name>
    <dbReference type="NCBI Taxonomy" id="41977"/>
    <lineage>
        <taxon>Bacteria</taxon>
        <taxon>Pseudomonadati</taxon>
        <taxon>Pseudomonadota</taxon>
        <taxon>Betaproteobacteria</taxon>
        <taxon>Rhodocyclales</taxon>
        <taxon>Zoogloeaceae</taxon>
        <taxon>Parazoarcus</taxon>
    </lineage>
</organism>
<dbReference type="PANTHER" id="PTHR42749:SF1">
    <property type="entry name" value="CELL SHAPE-DETERMINING PROTEIN MREB"/>
    <property type="match status" value="1"/>
</dbReference>
<dbReference type="Gene3D" id="3.90.640.10">
    <property type="entry name" value="Actin, Chain A, domain 4"/>
    <property type="match status" value="1"/>
</dbReference>
<evidence type="ECO:0000256" key="1">
    <source>
        <dbReference type="ARBA" id="ARBA00022741"/>
    </source>
</evidence>